<feature type="non-terminal residue" evidence="2">
    <location>
        <position position="1"/>
    </location>
</feature>
<dbReference type="GO" id="GO:0016035">
    <property type="term" value="C:zeta DNA polymerase complex"/>
    <property type="evidence" value="ECO:0007669"/>
    <property type="project" value="InterPro"/>
</dbReference>
<sequence>MISVRIVLTDHYVTSVNSRFDPVYSKLRHPIKQVPIIRIFGPNEEGKKVCLHLHGIFPYLLIKSPTDEIRYGEQLAQSLDMAINLSF</sequence>
<dbReference type="InterPro" id="IPR030559">
    <property type="entry name" value="PolZ_Rev3"/>
</dbReference>
<reference evidence="2" key="1">
    <citation type="submission" date="2021-02" db="EMBL/GenBank/DDBJ databases">
        <authorList>
            <person name="Nowell W R."/>
        </authorList>
    </citation>
    <scope>NUCLEOTIDE SEQUENCE</scope>
</reference>
<evidence type="ECO:0000259" key="1">
    <source>
        <dbReference type="Pfam" id="PF24065"/>
    </source>
</evidence>
<dbReference type="InterPro" id="IPR056447">
    <property type="entry name" value="REV3_N"/>
</dbReference>
<dbReference type="GO" id="GO:0000724">
    <property type="term" value="P:double-strand break repair via homologous recombination"/>
    <property type="evidence" value="ECO:0007669"/>
    <property type="project" value="TreeGrafter"/>
</dbReference>
<dbReference type="Gene3D" id="3.30.342.10">
    <property type="entry name" value="DNA Polymerase, chain B, domain 1"/>
    <property type="match status" value="1"/>
</dbReference>
<dbReference type="EMBL" id="CAJNOL010000338">
    <property type="protein sequence ID" value="CAF1015186.1"/>
    <property type="molecule type" value="Genomic_DNA"/>
</dbReference>
<protein>
    <recommendedName>
        <fullName evidence="1">DNA polymerase zeta catalytic subunit N-terminal domain-containing protein</fullName>
    </recommendedName>
</protein>
<dbReference type="PANTHER" id="PTHR45812">
    <property type="entry name" value="DNA POLYMERASE ZETA CATALYTIC SUBUNIT"/>
    <property type="match status" value="1"/>
</dbReference>
<feature type="non-terminal residue" evidence="2">
    <location>
        <position position="87"/>
    </location>
</feature>
<proteinExistence type="predicted"/>
<dbReference type="GO" id="GO:0005634">
    <property type="term" value="C:nucleus"/>
    <property type="evidence" value="ECO:0007669"/>
    <property type="project" value="TreeGrafter"/>
</dbReference>
<accession>A0A814HVK7</accession>
<keyword evidence="3" id="KW-1185">Reference proteome</keyword>
<dbReference type="Pfam" id="PF24065">
    <property type="entry name" value="REV3_N"/>
    <property type="match status" value="1"/>
</dbReference>
<gene>
    <name evidence="2" type="ORF">JXQ802_LOCUS14868</name>
</gene>
<dbReference type="GO" id="GO:0003887">
    <property type="term" value="F:DNA-directed DNA polymerase activity"/>
    <property type="evidence" value="ECO:0007669"/>
    <property type="project" value="TreeGrafter"/>
</dbReference>
<dbReference type="GO" id="GO:0042276">
    <property type="term" value="P:error-prone translesion synthesis"/>
    <property type="evidence" value="ECO:0007669"/>
    <property type="project" value="TreeGrafter"/>
</dbReference>
<organism evidence="2 3">
    <name type="scientific">Rotaria sordida</name>
    <dbReference type="NCBI Taxonomy" id="392033"/>
    <lineage>
        <taxon>Eukaryota</taxon>
        <taxon>Metazoa</taxon>
        <taxon>Spiralia</taxon>
        <taxon>Gnathifera</taxon>
        <taxon>Rotifera</taxon>
        <taxon>Eurotatoria</taxon>
        <taxon>Bdelloidea</taxon>
        <taxon>Philodinida</taxon>
        <taxon>Philodinidae</taxon>
        <taxon>Rotaria</taxon>
    </lineage>
</organism>
<dbReference type="PANTHER" id="PTHR45812:SF1">
    <property type="entry name" value="DNA POLYMERASE ZETA CATALYTIC SUBUNIT"/>
    <property type="match status" value="1"/>
</dbReference>
<comment type="caution">
    <text evidence="2">The sequence shown here is derived from an EMBL/GenBank/DDBJ whole genome shotgun (WGS) entry which is preliminary data.</text>
</comment>
<name>A0A814HVK7_9BILA</name>
<evidence type="ECO:0000313" key="3">
    <source>
        <dbReference type="Proteomes" id="UP000663870"/>
    </source>
</evidence>
<feature type="domain" description="DNA polymerase zeta catalytic subunit N-terminal" evidence="1">
    <location>
        <begin position="1"/>
        <end position="54"/>
    </location>
</feature>
<dbReference type="SUPFAM" id="SSF53098">
    <property type="entry name" value="Ribonuclease H-like"/>
    <property type="match status" value="1"/>
</dbReference>
<dbReference type="InterPro" id="IPR012337">
    <property type="entry name" value="RNaseH-like_sf"/>
</dbReference>
<evidence type="ECO:0000313" key="2">
    <source>
        <dbReference type="EMBL" id="CAF1015186.1"/>
    </source>
</evidence>
<dbReference type="Proteomes" id="UP000663870">
    <property type="component" value="Unassembled WGS sequence"/>
</dbReference>
<dbReference type="AlphaFoldDB" id="A0A814HVK7"/>